<feature type="transmembrane region" description="Helical" evidence="1">
    <location>
        <begin position="163"/>
        <end position="182"/>
    </location>
</feature>
<evidence type="ECO:0000259" key="2">
    <source>
        <dbReference type="Pfam" id="PF07730"/>
    </source>
</evidence>
<dbReference type="Gene3D" id="3.30.565.10">
    <property type="entry name" value="Histidine kinase-like ATPase, C-terminal domain"/>
    <property type="match status" value="1"/>
</dbReference>
<reference evidence="3 4" key="1">
    <citation type="submission" date="2019-04" db="EMBL/GenBank/DDBJ databases">
        <title>Microbes associate with the intestines of laboratory mice.</title>
        <authorList>
            <person name="Navarre W."/>
            <person name="Wong E."/>
            <person name="Huang K.C."/>
            <person name="Tropini C."/>
            <person name="Ng K."/>
            <person name="Yu B."/>
        </authorList>
    </citation>
    <scope>NUCLEOTIDE SEQUENCE [LARGE SCALE GENOMIC DNA]</scope>
    <source>
        <strain evidence="3 4">NM87_A27A</strain>
    </source>
</reference>
<feature type="domain" description="Signal transduction histidine kinase subgroup 3 dimerisation and phosphoacceptor" evidence="2">
    <location>
        <begin position="199"/>
        <end position="256"/>
    </location>
</feature>
<comment type="caution">
    <text evidence="3">The sequence shown here is derived from an EMBL/GenBank/DDBJ whole genome shotgun (WGS) entry which is preliminary data.</text>
</comment>
<accession>A0A4S4FCN4</accession>
<feature type="transmembrane region" description="Helical" evidence="1">
    <location>
        <begin position="96"/>
        <end position="126"/>
    </location>
</feature>
<name>A0A4S4FCN4_9BIFI</name>
<evidence type="ECO:0000313" key="4">
    <source>
        <dbReference type="Proteomes" id="UP000306798"/>
    </source>
</evidence>
<dbReference type="InterPro" id="IPR011712">
    <property type="entry name" value="Sig_transdc_His_kin_sub3_dim/P"/>
</dbReference>
<protein>
    <recommendedName>
        <fullName evidence="2">Signal transduction histidine kinase subgroup 3 dimerisation and phosphoacceptor domain-containing protein</fullName>
    </recommendedName>
</protein>
<feature type="transmembrane region" description="Helical" evidence="1">
    <location>
        <begin position="133"/>
        <end position="157"/>
    </location>
</feature>
<dbReference type="InterPro" id="IPR036890">
    <property type="entry name" value="HATPase_C_sf"/>
</dbReference>
<dbReference type="EMBL" id="SSTF01000004">
    <property type="protein sequence ID" value="THG27332.1"/>
    <property type="molecule type" value="Genomic_DNA"/>
</dbReference>
<evidence type="ECO:0000256" key="1">
    <source>
        <dbReference type="SAM" id="Phobius"/>
    </source>
</evidence>
<keyword evidence="1" id="KW-1133">Transmembrane helix</keyword>
<evidence type="ECO:0000313" key="3">
    <source>
        <dbReference type="EMBL" id="THG27332.1"/>
    </source>
</evidence>
<keyword evidence="1" id="KW-0472">Membrane</keyword>
<feature type="transmembrane region" description="Helical" evidence="1">
    <location>
        <begin position="41"/>
        <end position="62"/>
    </location>
</feature>
<dbReference type="Proteomes" id="UP000306798">
    <property type="component" value="Unassembled WGS sequence"/>
</dbReference>
<organism evidence="3 4">
    <name type="scientific">Bifidobacterium pseudolongum</name>
    <dbReference type="NCBI Taxonomy" id="1694"/>
    <lineage>
        <taxon>Bacteria</taxon>
        <taxon>Bacillati</taxon>
        <taxon>Actinomycetota</taxon>
        <taxon>Actinomycetes</taxon>
        <taxon>Bifidobacteriales</taxon>
        <taxon>Bifidobacteriaceae</taxon>
        <taxon>Bifidobacterium</taxon>
    </lineage>
</organism>
<feature type="transmembrane region" description="Helical" evidence="1">
    <location>
        <begin position="69"/>
        <end position="90"/>
    </location>
</feature>
<dbReference type="GO" id="GO:0016020">
    <property type="term" value="C:membrane"/>
    <property type="evidence" value="ECO:0007669"/>
    <property type="project" value="InterPro"/>
</dbReference>
<dbReference type="GO" id="GO:0000155">
    <property type="term" value="F:phosphorelay sensor kinase activity"/>
    <property type="evidence" value="ECO:0007669"/>
    <property type="project" value="InterPro"/>
</dbReference>
<dbReference type="GO" id="GO:0046983">
    <property type="term" value="F:protein dimerization activity"/>
    <property type="evidence" value="ECO:0007669"/>
    <property type="project" value="InterPro"/>
</dbReference>
<gene>
    <name evidence="3" type="ORF">E5991_02080</name>
</gene>
<dbReference type="Gene3D" id="1.20.5.1930">
    <property type="match status" value="1"/>
</dbReference>
<keyword evidence="1" id="KW-0812">Transmembrane</keyword>
<dbReference type="Pfam" id="PF07730">
    <property type="entry name" value="HisKA_3"/>
    <property type="match status" value="1"/>
</dbReference>
<proteinExistence type="predicted"/>
<sequence length="409" mass="44515">MTGMTCWMSSVAGVLTMDGPAAVVTGEQGMNEADVVQPHELTHTECMVVVAVGVLVAGYTLYMTNFGYGAMLCSAIAGVIALCCGLMIRLPFVGALVTLAVFAIGFVLHMQVPLPSVLIVVVAGVLAVKSKPWVGSVCIVAACVMGLMDTNMYLYGVDKPNRISIWLLCMVISIGGGMGLWLHGRQQRIGAAVAESNRRRRIARTLHDQVANDVNDVIMMVEYRLMQSGPDPQLERIRSTSTHALESIRHVIVELEDCEVSADAKPPSRNRDIHNRDIHKESALCRKAREYDNRLHAAGFHGELLIEDETQGGGGSEANSELIDDLMHELFGNMMKYADKEKPYFILVSSTESQIGIGVTNMVRNCELAQSGLGSGMRALRERIHKIGGTLEMGWDGPYWNVQASVPVI</sequence>
<dbReference type="AlphaFoldDB" id="A0A4S4FCN4"/>